<sequence length="83" mass="9897">MLFFLDLMSIGRKWKEIISVTDRITYSFHDDSKRERNAKSRYNVAARIRWRPFEPSKEQLVCLPPSHTCREPGKQRAFKEALL</sequence>
<dbReference type="EMBL" id="JAPFFJ010000008">
    <property type="protein sequence ID" value="KAJ6420970.1"/>
    <property type="molecule type" value="Genomic_DNA"/>
</dbReference>
<name>A0AAD6P9H6_9ROSI</name>
<comment type="caution">
    <text evidence="1">The sequence shown here is derived from an EMBL/GenBank/DDBJ whole genome shotgun (WGS) entry which is preliminary data.</text>
</comment>
<proteinExistence type="predicted"/>
<reference evidence="1 2" key="1">
    <citation type="journal article" date="2023" name="Int. J. Mol. Sci.">
        <title>De Novo Assembly and Annotation of 11 Diverse Shrub Willow (Salix) Genomes Reveals Novel Gene Organization in Sex-Linked Regions.</title>
        <authorList>
            <person name="Hyden B."/>
            <person name="Feng K."/>
            <person name="Yates T.B."/>
            <person name="Jawdy S."/>
            <person name="Cereghino C."/>
            <person name="Smart L.B."/>
            <person name="Muchero W."/>
        </authorList>
    </citation>
    <scope>NUCLEOTIDE SEQUENCE [LARGE SCALE GENOMIC DNA]</scope>
    <source>
        <tissue evidence="1">Shoot tip</tissue>
    </source>
</reference>
<gene>
    <name evidence="1" type="ORF">OIU84_028366</name>
</gene>
<accession>A0AAD6P9H6</accession>
<evidence type="ECO:0000313" key="1">
    <source>
        <dbReference type="EMBL" id="KAJ6420970.1"/>
    </source>
</evidence>
<dbReference type="AlphaFoldDB" id="A0AAD6P9H6"/>
<organism evidence="1 2">
    <name type="scientific">Salix udensis</name>
    <dbReference type="NCBI Taxonomy" id="889485"/>
    <lineage>
        <taxon>Eukaryota</taxon>
        <taxon>Viridiplantae</taxon>
        <taxon>Streptophyta</taxon>
        <taxon>Embryophyta</taxon>
        <taxon>Tracheophyta</taxon>
        <taxon>Spermatophyta</taxon>
        <taxon>Magnoliopsida</taxon>
        <taxon>eudicotyledons</taxon>
        <taxon>Gunneridae</taxon>
        <taxon>Pentapetalae</taxon>
        <taxon>rosids</taxon>
        <taxon>fabids</taxon>
        <taxon>Malpighiales</taxon>
        <taxon>Salicaceae</taxon>
        <taxon>Saliceae</taxon>
        <taxon>Salix</taxon>
    </lineage>
</organism>
<keyword evidence="2" id="KW-1185">Reference proteome</keyword>
<protein>
    <submittedName>
        <fullName evidence="1">Uncharacterized protein</fullName>
    </submittedName>
</protein>
<evidence type="ECO:0000313" key="2">
    <source>
        <dbReference type="Proteomes" id="UP001162972"/>
    </source>
</evidence>
<dbReference type="Proteomes" id="UP001162972">
    <property type="component" value="Chromosome 17"/>
</dbReference>